<reference evidence="2 3" key="1">
    <citation type="submission" date="2015-12" db="EMBL/GenBank/DDBJ databases">
        <title>Draft genome sequence of Moniliophthora roreri, the causal agent of frosty pod rot of cacao.</title>
        <authorList>
            <person name="Aime M.C."/>
            <person name="Diaz-Valderrama J.R."/>
            <person name="Kijpornyongpan T."/>
            <person name="Phillips-Mora W."/>
        </authorList>
    </citation>
    <scope>NUCLEOTIDE SEQUENCE [LARGE SCALE GENOMIC DNA]</scope>
    <source>
        <strain evidence="2 3">MCA 2952</strain>
    </source>
</reference>
<organism evidence="2 3">
    <name type="scientific">Moniliophthora roreri</name>
    <name type="common">Frosty pod rot fungus</name>
    <name type="synonym">Monilia roreri</name>
    <dbReference type="NCBI Taxonomy" id="221103"/>
    <lineage>
        <taxon>Eukaryota</taxon>
        <taxon>Fungi</taxon>
        <taxon>Dikarya</taxon>
        <taxon>Basidiomycota</taxon>
        <taxon>Agaricomycotina</taxon>
        <taxon>Agaricomycetes</taxon>
        <taxon>Agaricomycetidae</taxon>
        <taxon>Agaricales</taxon>
        <taxon>Marasmiineae</taxon>
        <taxon>Marasmiaceae</taxon>
        <taxon>Moniliophthora</taxon>
    </lineage>
</organism>
<feature type="region of interest" description="Disordered" evidence="1">
    <location>
        <begin position="1"/>
        <end position="20"/>
    </location>
</feature>
<dbReference type="EMBL" id="LATX01002358">
    <property type="protein sequence ID" value="KTB30929.1"/>
    <property type="molecule type" value="Genomic_DNA"/>
</dbReference>
<gene>
    <name evidence="2" type="ORF">WG66_16496</name>
</gene>
<dbReference type="AlphaFoldDB" id="A0A0W0F3V3"/>
<accession>A0A0W0F3V3</accession>
<sequence length="63" mass="7042">MGRKSLEGQNSHIYLDTGGRSLSGMGSCFDSIFVFCECALYYMGGTGSYIPLLRWAFMDWNCP</sequence>
<protein>
    <submittedName>
        <fullName evidence="2">Uncharacterized protein</fullName>
    </submittedName>
</protein>
<evidence type="ECO:0000313" key="3">
    <source>
        <dbReference type="Proteomes" id="UP000054988"/>
    </source>
</evidence>
<dbReference type="Proteomes" id="UP000054988">
    <property type="component" value="Unassembled WGS sequence"/>
</dbReference>
<comment type="caution">
    <text evidence="2">The sequence shown here is derived from an EMBL/GenBank/DDBJ whole genome shotgun (WGS) entry which is preliminary data.</text>
</comment>
<proteinExistence type="predicted"/>
<evidence type="ECO:0000313" key="2">
    <source>
        <dbReference type="EMBL" id="KTB30929.1"/>
    </source>
</evidence>
<evidence type="ECO:0000256" key="1">
    <source>
        <dbReference type="SAM" id="MobiDB-lite"/>
    </source>
</evidence>
<name>A0A0W0F3V3_MONRR</name>